<organism evidence="9 10">
    <name type="scientific">Granulicatella balaenopterae</name>
    <dbReference type="NCBI Taxonomy" id="137733"/>
    <lineage>
        <taxon>Bacteria</taxon>
        <taxon>Bacillati</taxon>
        <taxon>Bacillota</taxon>
        <taxon>Bacilli</taxon>
        <taxon>Lactobacillales</taxon>
        <taxon>Carnobacteriaceae</taxon>
        <taxon>Granulicatella</taxon>
    </lineage>
</organism>
<dbReference type="InterPro" id="IPR000415">
    <property type="entry name" value="Nitroreductase-like"/>
</dbReference>
<dbReference type="GO" id="GO:0046256">
    <property type="term" value="P:2,4,6-trinitrotoluene catabolic process"/>
    <property type="evidence" value="ECO:0007669"/>
    <property type="project" value="TreeGrafter"/>
</dbReference>
<reference evidence="9 10" key="1">
    <citation type="submission" date="2016-10" db="EMBL/GenBank/DDBJ databases">
        <authorList>
            <person name="de Groot N.N."/>
        </authorList>
    </citation>
    <scope>NUCLEOTIDE SEQUENCE [LARGE SCALE GENOMIC DNA]</scope>
    <source>
        <strain evidence="9 10">DSM 15827</strain>
    </source>
</reference>
<dbReference type="InterPro" id="IPR050627">
    <property type="entry name" value="Nitroreductase/BluB"/>
</dbReference>
<keyword evidence="3" id="KW-0285">Flavoprotein</keyword>
<evidence type="ECO:0000256" key="3">
    <source>
        <dbReference type="ARBA" id="ARBA00022630"/>
    </source>
</evidence>
<sequence>MEKELLKKQMMEVMANRHSIRIYDLDKKVSREDMDYILEAARLSPSSVGLEPWRFVVLNNAEMRAQIRDLSWGAHPQLDTASDFVLLIAKKGARYDSEIFDEHMNRRGLTGDKKDRALSIYKKFQEEDMDIANSPRALFDWAAKQTYIPMANMMTAATMIGIDSCPIEGFNYKKVDEYLTAEGIIDGEKEGVAAMVSFGYRAKEPKHAKARRSYDEVVTWVE</sequence>
<dbReference type="PANTHER" id="PTHR23026:SF125">
    <property type="entry name" value="OXYGEN-INSENSITIVE NAD(P)H NITROREDUCTASE"/>
    <property type="match status" value="1"/>
</dbReference>
<protein>
    <recommendedName>
        <fullName evidence="8">Nitroreductase domain-containing protein</fullName>
    </recommendedName>
</protein>
<accession>A0A1H9NAP6</accession>
<dbReference type="PANTHER" id="PTHR23026">
    <property type="entry name" value="NADPH NITROREDUCTASE"/>
    <property type="match status" value="1"/>
</dbReference>
<dbReference type="Pfam" id="PF00881">
    <property type="entry name" value="Nitroreductase"/>
    <property type="match status" value="1"/>
</dbReference>
<dbReference type="CDD" id="cd02149">
    <property type="entry name" value="NfsB-like"/>
    <property type="match status" value="1"/>
</dbReference>
<dbReference type="Gene3D" id="3.40.109.10">
    <property type="entry name" value="NADH Oxidase"/>
    <property type="match status" value="1"/>
</dbReference>
<keyword evidence="10" id="KW-1185">Reference proteome</keyword>
<evidence type="ECO:0000259" key="8">
    <source>
        <dbReference type="Pfam" id="PF00881"/>
    </source>
</evidence>
<dbReference type="AlphaFoldDB" id="A0A1H9NAP6"/>
<evidence type="ECO:0000256" key="5">
    <source>
        <dbReference type="ARBA" id="ARBA00022857"/>
    </source>
</evidence>
<feature type="domain" description="Nitroreductase" evidence="8">
    <location>
        <begin position="15"/>
        <end position="200"/>
    </location>
</feature>
<dbReference type="OrthoDB" id="9809288at2"/>
<proteinExistence type="inferred from homology"/>
<dbReference type="GO" id="GO:0046857">
    <property type="term" value="F:oxidoreductase activity, acting on other nitrogenous compounds as donors, with NAD or NADP as acceptor"/>
    <property type="evidence" value="ECO:0007669"/>
    <property type="project" value="TreeGrafter"/>
</dbReference>
<dbReference type="InterPro" id="IPR029479">
    <property type="entry name" value="Nitroreductase"/>
</dbReference>
<keyword evidence="6" id="KW-0560">Oxidoreductase</keyword>
<dbReference type="RefSeq" id="WP_089747466.1">
    <property type="nucleotide sequence ID" value="NZ_FOGF01000037.1"/>
</dbReference>
<dbReference type="GO" id="GO:0005829">
    <property type="term" value="C:cytosol"/>
    <property type="evidence" value="ECO:0007669"/>
    <property type="project" value="TreeGrafter"/>
</dbReference>
<evidence type="ECO:0000256" key="6">
    <source>
        <dbReference type="ARBA" id="ARBA00023002"/>
    </source>
</evidence>
<dbReference type="STRING" id="137733.SAMN05421767_1376"/>
<dbReference type="InterPro" id="IPR033878">
    <property type="entry name" value="NfsB-like"/>
</dbReference>
<evidence type="ECO:0000313" key="10">
    <source>
        <dbReference type="Proteomes" id="UP000198556"/>
    </source>
</evidence>
<evidence type="ECO:0000313" key="9">
    <source>
        <dbReference type="EMBL" id="SER33036.1"/>
    </source>
</evidence>
<comment type="similarity">
    <text evidence="2">Belongs to the nitroreductase family.</text>
</comment>
<keyword evidence="5" id="KW-0521">NADP</keyword>
<comment type="cofactor">
    <cofactor evidence="1">
        <name>FMN</name>
        <dbReference type="ChEBI" id="CHEBI:58210"/>
    </cofactor>
</comment>
<keyword evidence="4" id="KW-0288">FMN</keyword>
<evidence type="ECO:0000256" key="4">
    <source>
        <dbReference type="ARBA" id="ARBA00022643"/>
    </source>
</evidence>
<dbReference type="Proteomes" id="UP000198556">
    <property type="component" value="Unassembled WGS sequence"/>
</dbReference>
<dbReference type="EMBL" id="FOGF01000037">
    <property type="protein sequence ID" value="SER33036.1"/>
    <property type="molecule type" value="Genomic_DNA"/>
</dbReference>
<gene>
    <name evidence="9" type="ORF">SAMN05421767_1376</name>
</gene>
<evidence type="ECO:0000256" key="7">
    <source>
        <dbReference type="ARBA" id="ARBA00023027"/>
    </source>
</evidence>
<evidence type="ECO:0000256" key="1">
    <source>
        <dbReference type="ARBA" id="ARBA00001917"/>
    </source>
</evidence>
<name>A0A1H9NAP6_9LACT</name>
<keyword evidence="7" id="KW-0520">NAD</keyword>
<dbReference type="SUPFAM" id="SSF55469">
    <property type="entry name" value="FMN-dependent nitroreductase-like"/>
    <property type="match status" value="1"/>
</dbReference>
<evidence type="ECO:0000256" key="2">
    <source>
        <dbReference type="ARBA" id="ARBA00007118"/>
    </source>
</evidence>